<dbReference type="Proteomes" id="UP000799776">
    <property type="component" value="Unassembled WGS sequence"/>
</dbReference>
<accession>A0A9P4I050</accession>
<feature type="compositionally biased region" description="Low complexity" evidence="1">
    <location>
        <begin position="691"/>
        <end position="716"/>
    </location>
</feature>
<reference evidence="2" key="1">
    <citation type="journal article" date="2020" name="Stud. Mycol.">
        <title>101 Dothideomycetes genomes: a test case for predicting lifestyles and emergence of pathogens.</title>
        <authorList>
            <person name="Haridas S."/>
            <person name="Albert R."/>
            <person name="Binder M."/>
            <person name="Bloem J."/>
            <person name="Labutti K."/>
            <person name="Salamov A."/>
            <person name="Andreopoulos B."/>
            <person name="Baker S."/>
            <person name="Barry K."/>
            <person name="Bills G."/>
            <person name="Bluhm B."/>
            <person name="Cannon C."/>
            <person name="Castanera R."/>
            <person name="Culley D."/>
            <person name="Daum C."/>
            <person name="Ezra D."/>
            <person name="Gonzalez J."/>
            <person name="Henrissat B."/>
            <person name="Kuo A."/>
            <person name="Liang C."/>
            <person name="Lipzen A."/>
            <person name="Lutzoni F."/>
            <person name="Magnuson J."/>
            <person name="Mondo S."/>
            <person name="Nolan M."/>
            <person name="Ohm R."/>
            <person name="Pangilinan J."/>
            <person name="Park H.-J."/>
            <person name="Ramirez L."/>
            <person name="Alfaro M."/>
            <person name="Sun H."/>
            <person name="Tritt A."/>
            <person name="Yoshinaga Y."/>
            <person name="Zwiers L.-H."/>
            <person name="Turgeon B."/>
            <person name="Goodwin S."/>
            <person name="Spatafora J."/>
            <person name="Crous P."/>
            <person name="Grigoriev I."/>
        </authorList>
    </citation>
    <scope>NUCLEOTIDE SEQUENCE</scope>
    <source>
        <strain evidence="2">CBS 121410</strain>
    </source>
</reference>
<gene>
    <name evidence="2" type="ORF">K490DRAFT_62669</name>
</gene>
<feature type="compositionally biased region" description="Basic and acidic residues" evidence="1">
    <location>
        <begin position="233"/>
        <end position="248"/>
    </location>
</feature>
<feature type="compositionally biased region" description="Acidic residues" evidence="1">
    <location>
        <begin position="491"/>
        <end position="500"/>
    </location>
</feature>
<feature type="region of interest" description="Disordered" evidence="1">
    <location>
        <begin position="195"/>
        <end position="254"/>
    </location>
</feature>
<dbReference type="AlphaFoldDB" id="A0A9P4I050"/>
<feature type="region of interest" description="Disordered" evidence="1">
    <location>
        <begin position="283"/>
        <end position="434"/>
    </location>
</feature>
<feature type="compositionally biased region" description="Polar residues" evidence="1">
    <location>
        <begin position="536"/>
        <end position="545"/>
    </location>
</feature>
<feature type="region of interest" description="Disordered" evidence="1">
    <location>
        <begin position="446"/>
        <end position="466"/>
    </location>
</feature>
<evidence type="ECO:0000313" key="2">
    <source>
        <dbReference type="EMBL" id="KAF2089792.1"/>
    </source>
</evidence>
<feature type="region of interest" description="Disordered" evidence="1">
    <location>
        <begin position="481"/>
        <end position="735"/>
    </location>
</feature>
<feature type="compositionally biased region" description="Low complexity" evidence="1">
    <location>
        <begin position="651"/>
        <end position="660"/>
    </location>
</feature>
<evidence type="ECO:0000313" key="3">
    <source>
        <dbReference type="Proteomes" id="UP000799776"/>
    </source>
</evidence>
<protein>
    <submittedName>
        <fullName evidence="2">Uncharacterized protein</fullName>
    </submittedName>
</protein>
<feature type="compositionally biased region" description="Low complexity" evidence="1">
    <location>
        <begin position="411"/>
        <end position="422"/>
    </location>
</feature>
<feature type="compositionally biased region" description="Low complexity" evidence="1">
    <location>
        <begin position="130"/>
        <end position="142"/>
    </location>
</feature>
<feature type="compositionally biased region" description="Acidic residues" evidence="1">
    <location>
        <begin position="364"/>
        <end position="376"/>
    </location>
</feature>
<dbReference type="InterPro" id="IPR003903">
    <property type="entry name" value="UIM_dom"/>
</dbReference>
<feature type="compositionally biased region" description="Basic and acidic residues" evidence="1">
    <location>
        <begin position="809"/>
        <end position="831"/>
    </location>
</feature>
<feature type="compositionally biased region" description="Basic and acidic residues" evidence="1">
    <location>
        <begin position="209"/>
        <end position="224"/>
    </location>
</feature>
<feature type="compositionally biased region" description="Polar residues" evidence="1">
    <location>
        <begin position="38"/>
        <end position="48"/>
    </location>
</feature>
<feature type="compositionally biased region" description="Low complexity" evidence="1">
    <location>
        <begin position="620"/>
        <end position="629"/>
    </location>
</feature>
<feature type="compositionally biased region" description="Polar residues" evidence="1">
    <location>
        <begin position="567"/>
        <end position="578"/>
    </location>
</feature>
<name>A0A9P4I050_9PEZI</name>
<feature type="region of interest" description="Disordered" evidence="1">
    <location>
        <begin position="750"/>
        <end position="831"/>
    </location>
</feature>
<comment type="caution">
    <text evidence="2">The sequence shown here is derived from an EMBL/GenBank/DDBJ whole genome shotgun (WGS) entry which is preliminary data.</text>
</comment>
<feature type="compositionally biased region" description="Polar residues" evidence="1">
    <location>
        <begin position="586"/>
        <end position="602"/>
    </location>
</feature>
<sequence>MAPSNEPSRERAVSDEVMEDEPAPASQPETSQEDALKVSTQQTNNSYADLNAETMEQHFEAELHLATTTPLPSGSDHDEDLAGDDNAPLPAPSAMERTAADTQHTQTLESDDKHTEPESQSLESGDKPSKQPSGSSAFSSSQPKRKLAQSDPDDAEDVQERKRPAYFMNPLLYTDGSSSVAQFLADLILEASGHDSRTHVTEASPTIEEADRSENLTEHAEVKIEPLSPTIEEANRSENLTEHVKVKNEPLSPPEYYLPATYFPGFGTTTAPTDTTQIDEATTTLKTEDYQPTGGNTAGPSPAYHFPGFETTSAPIESEDDAAQDRSASDEPEDFQTSGVTLVGYPSSDHSDHATPVSSSAEAEQLEEGNAQDEDPPSPMLGRYVVERPARPQYATWTPPSLLDDNDRNNNNDAQQQQSTDNEPNWVSFEDAQEREEIEAAIALSLKDLPNPPEAYTEEAEEIDEPVDADIQAAIALSLRDLDSPQNAAPEEVEEPADSEAEARALMPPPPHPARPDLTELPISDILPLKWKRNPRYTSPPTQQPTDHDGHTWDQLNRAIEQERQTELLSPPTTQSLAPSPIIESSKLSNSSYPLPSDSPRSPQREERSARAASPPTPSPSRLLPLPSSHLSYHRAAFRPVRSPGNLNLVQQQQQQQQQQGAEKSRRVPRKRAARETTWEGLSEQAREGIRSGLLGSSRLRPSSPELVEQSGSLEQEPLEEEPSWHNEVPTTAEDEEAWLRMAVQESLGEMIEKEKEGEVCGGPAQLQQPRRRLPRPPQAADAAAKSGDEEEEEKRKKKKEEKEDSSDEDHVERYRREKKRLDIDRRCAQQ</sequence>
<feature type="compositionally biased region" description="Acidic residues" evidence="1">
    <location>
        <begin position="456"/>
        <end position="466"/>
    </location>
</feature>
<proteinExistence type="predicted"/>
<dbReference type="EMBL" id="ML978713">
    <property type="protein sequence ID" value="KAF2089792.1"/>
    <property type="molecule type" value="Genomic_DNA"/>
</dbReference>
<dbReference type="SMART" id="SM00726">
    <property type="entry name" value="UIM"/>
    <property type="match status" value="3"/>
</dbReference>
<evidence type="ECO:0000256" key="1">
    <source>
        <dbReference type="SAM" id="MobiDB-lite"/>
    </source>
</evidence>
<organism evidence="2 3">
    <name type="scientific">Saccharata proteae CBS 121410</name>
    <dbReference type="NCBI Taxonomy" id="1314787"/>
    <lineage>
        <taxon>Eukaryota</taxon>
        <taxon>Fungi</taxon>
        <taxon>Dikarya</taxon>
        <taxon>Ascomycota</taxon>
        <taxon>Pezizomycotina</taxon>
        <taxon>Dothideomycetes</taxon>
        <taxon>Dothideomycetes incertae sedis</taxon>
        <taxon>Botryosphaeriales</taxon>
        <taxon>Saccharataceae</taxon>
        <taxon>Saccharata</taxon>
    </lineage>
</organism>
<feature type="region of interest" description="Disordered" evidence="1">
    <location>
        <begin position="1"/>
        <end position="162"/>
    </location>
</feature>
<keyword evidence="3" id="KW-1185">Reference proteome</keyword>